<dbReference type="Gene3D" id="1.20.1050.10">
    <property type="match status" value="2"/>
</dbReference>
<dbReference type="InterPro" id="IPR036282">
    <property type="entry name" value="Glutathione-S-Trfase_C_sf"/>
</dbReference>
<dbReference type="FunFam" id="1.20.1050.10:FF:000007">
    <property type="entry name" value="Glutathione S-transferase 1-1"/>
    <property type="match status" value="2"/>
</dbReference>
<dbReference type="EnsemblMetazoa" id="MESCA002881-RA">
    <property type="protein sequence ID" value="MESCA002881-PA"/>
    <property type="gene ID" value="MESCA002881"/>
</dbReference>
<dbReference type="InterPro" id="IPR004046">
    <property type="entry name" value="GST_C"/>
</dbReference>
<feature type="domain" description="GST N-terminal" evidence="2">
    <location>
        <begin position="198"/>
        <end position="279"/>
    </location>
</feature>
<dbReference type="CDD" id="cd03177">
    <property type="entry name" value="GST_C_Delta_Epsilon"/>
    <property type="match status" value="2"/>
</dbReference>
<dbReference type="Pfam" id="PF00043">
    <property type="entry name" value="GST_C"/>
    <property type="match status" value="2"/>
</dbReference>
<comment type="subunit">
    <text evidence="1">Homodimer.</text>
</comment>
<dbReference type="Pfam" id="PF13417">
    <property type="entry name" value="GST_N_3"/>
    <property type="match status" value="1"/>
</dbReference>
<accession>T1GHH9</accession>
<protein>
    <submittedName>
        <fullName evidence="4">Uncharacterized protein</fullName>
    </submittedName>
</protein>
<dbReference type="InterPro" id="IPR040079">
    <property type="entry name" value="Glutathione_S-Trfase"/>
</dbReference>
<dbReference type="PROSITE" id="PS50405">
    <property type="entry name" value="GST_CTER"/>
    <property type="match status" value="2"/>
</dbReference>
<feature type="domain" description="GST N-terminal" evidence="2">
    <location>
        <begin position="1"/>
        <end position="76"/>
    </location>
</feature>
<reference evidence="5" key="1">
    <citation type="submission" date="2013-02" db="EMBL/GenBank/DDBJ databases">
        <authorList>
            <person name="Hughes D."/>
        </authorList>
    </citation>
    <scope>NUCLEOTIDE SEQUENCE</scope>
    <source>
        <strain>Durham</strain>
        <strain evidence="5">NC isolate 2 -- Noor lab</strain>
    </source>
</reference>
<evidence type="ECO:0000313" key="4">
    <source>
        <dbReference type="EnsemblMetazoa" id="MESCA002881-PA"/>
    </source>
</evidence>
<sequence>MAPIILYHNEISAPSRFVLMVIKSLNFDVKSKEQLKPEFLKINPQHTVPTIDDNGFVLWESIAIAEYLIDTYAPGNSLYPKDTKERALVNQRLLFFVATLLIRVRVITHPIMKDGEKDIPESKRTMLYEAFKLADGFVSRNDWMAGNQLTIADMAIFSVISTIVAFGADISEYKNLCSWVERCKAIAGYDENMEARMAKIILYHNVLSSPSRFALLAIRNLGIDVEIRIVDLMKKEQLKPEFLKINPQHTVPTMDDDGFILWESGAISQYLAETYIPDSPLYPSDTKKRAIINQRLQFFLGTLLPRMRQVTHPIMFEGLKEVPEAKRDQLYEAFELLEGFLTTSAWVAGCNVTLADLAVLAVITTIVSFGADISGFPKLSAWAEKCKSLPGYEENMEGVKAFTKLFKNFYDGKI</sequence>
<dbReference type="GO" id="GO:0006749">
    <property type="term" value="P:glutathione metabolic process"/>
    <property type="evidence" value="ECO:0007669"/>
    <property type="project" value="TreeGrafter"/>
</dbReference>
<name>T1GHH9_MEGSC</name>
<dbReference type="Pfam" id="PF02798">
    <property type="entry name" value="GST_N"/>
    <property type="match status" value="1"/>
</dbReference>
<dbReference type="EMBL" id="CAQQ02005212">
    <property type="status" value="NOT_ANNOTATED_CDS"/>
    <property type="molecule type" value="Genomic_DNA"/>
</dbReference>
<dbReference type="InterPro" id="IPR004045">
    <property type="entry name" value="Glutathione_S-Trfase_N"/>
</dbReference>
<dbReference type="PANTHER" id="PTHR43969:SF9">
    <property type="entry name" value="GLUTATHIONE S TRANSFERASE D10, ISOFORM A-RELATED"/>
    <property type="match status" value="1"/>
</dbReference>
<dbReference type="STRING" id="36166.T1GHH9"/>
<dbReference type="PROSITE" id="PS50404">
    <property type="entry name" value="GST_NTER"/>
    <property type="match status" value="2"/>
</dbReference>
<feature type="domain" description="GST C-terminal" evidence="3">
    <location>
        <begin position="285"/>
        <end position="409"/>
    </location>
</feature>
<proteinExistence type="predicted"/>
<dbReference type="InterPro" id="IPR036249">
    <property type="entry name" value="Thioredoxin-like_sf"/>
</dbReference>
<dbReference type="SFLD" id="SFLDS00019">
    <property type="entry name" value="Glutathione_Transferase_(cytos"/>
    <property type="match status" value="2"/>
</dbReference>
<dbReference type="SUPFAM" id="SSF47616">
    <property type="entry name" value="GST C-terminal domain-like"/>
    <property type="match status" value="2"/>
</dbReference>
<evidence type="ECO:0000313" key="5">
    <source>
        <dbReference type="Proteomes" id="UP000015102"/>
    </source>
</evidence>
<dbReference type="AlphaFoldDB" id="T1GHH9"/>
<dbReference type="SUPFAM" id="SSF52833">
    <property type="entry name" value="Thioredoxin-like"/>
    <property type="match status" value="2"/>
</dbReference>
<dbReference type="SFLD" id="SFLDG01153">
    <property type="entry name" value="Main.4:_Theta-like"/>
    <property type="match status" value="2"/>
</dbReference>
<dbReference type="InterPro" id="IPR010987">
    <property type="entry name" value="Glutathione-S-Trfase_C-like"/>
</dbReference>
<keyword evidence="5" id="KW-1185">Reference proteome</keyword>
<reference evidence="4" key="2">
    <citation type="submission" date="2015-06" db="UniProtKB">
        <authorList>
            <consortium name="EnsemblMetazoa"/>
        </authorList>
    </citation>
    <scope>IDENTIFICATION</scope>
</reference>
<dbReference type="OMA" id="FEGSAIM"/>
<dbReference type="FunFam" id="3.40.30.10:FF:000034">
    <property type="entry name" value="glutathione S-transferase 1"/>
    <property type="match status" value="1"/>
</dbReference>
<evidence type="ECO:0000259" key="2">
    <source>
        <dbReference type="PROSITE" id="PS50404"/>
    </source>
</evidence>
<evidence type="ECO:0000256" key="1">
    <source>
        <dbReference type="ARBA" id="ARBA00011738"/>
    </source>
</evidence>
<dbReference type="PANTHER" id="PTHR43969">
    <property type="entry name" value="GLUTATHIONE S TRANSFERASE D10, ISOFORM A-RELATED"/>
    <property type="match status" value="1"/>
</dbReference>
<evidence type="ECO:0000259" key="3">
    <source>
        <dbReference type="PROSITE" id="PS50405"/>
    </source>
</evidence>
<dbReference type="Proteomes" id="UP000015102">
    <property type="component" value="Unassembled WGS sequence"/>
</dbReference>
<dbReference type="HOGENOM" id="CLU_669650_0_0_1"/>
<feature type="domain" description="GST C-terminal" evidence="3">
    <location>
        <begin position="82"/>
        <end position="201"/>
    </location>
</feature>
<dbReference type="Gene3D" id="3.40.30.10">
    <property type="entry name" value="Glutaredoxin"/>
    <property type="match status" value="2"/>
</dbReference>
<dbReference type="GO" id="GO:0004364">
    <property type="term" value="F:glutathione transferase activity"/>
    <property type="evidence" value="ECO:0007669"/>
    <property type="project" value="TreeGrafter"/>
</dbReference>
<dbReference type="CDD" id="cd03045">
    <property type="entry name" value="GST_N_Delta_Epsilon"/>
    <property type="match status" value="1"/>
</dbReference>
<dbReference type="SFLD" id="SFLDG00358">
    <property type="entry name" value="Main_(cytGST)"/>
    <property type="match status" value="2"/>
</dbReference>
<organism evidence="4 5">
    <name type="scientific">Megaselia scalaris</name>
    <name type="common">Humpbacked fly</name>
    <name type="synonym">Phora scalaris</name>
    <dbReference type="NCBI Taxonomy" id="36166"/>
    <lineage>
        <taxon>Eukaryota</taxon>
        <taxon>Metazoa</taxon>
        <taxon>Ecdysozoa</taxon>
        <taxon>Arthropoda</taxon>
        <taxon>Hexapoda</taxon>
        <taxon>Insecta</taxon>
        <taxon>Pterygota</taxon>
        <taxon>Neoptera</taxon>
        <taxon>Endopterygota</taxon>
        <taxon>Diptera</taxon>
        <taxon>Brachycera</taxon>
        <taxon>Muscomorpha</taxon>
        <taxon>Platypezoidea</taxon>
        <taxon>Phoridae</taxon>
        <taxon>Megaseliini</taxon>
        <taxon>Megaselia</taxon>
    </lineage>
</organism>